<dbReference type="Gene3D" id="3.30.420.40">
    <property type="match status" value="2"/>
</dbReference>
<feature type="binding site" evidence="9">
    <location>
        <position position="15"/>
    </location>
    <ligand>
        <name>ATP</name>
        <dbReference type="ChEBI" id="CHEBI:30616"/>
    </ligand>
</feature>
<dbReference type="GO" id="GO:0005524">
    <property type="term" value="F:ATP binding"/>
    <property type="evidence" value="ECO:0007669"/>
    <property type="project" value="UniProtKB-UniRule"/>
</dbReference>
<evidence type="ECO:0000259" key="12">
    <source>
        <dbReference type="Pfam" id="PF02782"/>
    </source>
</evidence>
<evidence type="ECO:0000256" key="10">
    <source>
        <dbReference type="RuleBase" id="RU003733"/>
    </source>
</evidence>
<sequence length="499" mass="54253">MSDKVILSIDQGTTSSRAVVLSQSGQALSIAQKELTQHYPDSGWVEHDPDDIWQDTLSMCRQALKRVPNIEVVGIGISNQRETTILWNRQTGKPVHPAIVWQDRRTADFCDALKRQGHEEAVHARTGLLLDAYFSAGKINWILTNVEGAREAAEAGALAFGTVDSWLIWNLTGGKVHATDVTNASRTSLYNIATGQWDETMLRLFDIPAALLPEVKECADDFGITAAGLFDAEIPIAGVAGDQQAAAFGQACFQEGMMKSTYGTGCFALVNTGSHQVQSNNKLISTIAYRLNGETVYALEGSIFMAGAIIQWLRDGLNMVRDSSETEALAEAADPDNEVVLIPAFTGLGAPHWRPEARAAIMGLTRNAGRAEIAHAALQAVSLQTEDLLLAMRSDMAAQGLSSPSHLRVDGGMVNNKWFVQNLSDITNIPIDRPVTIETTALGVAYLAGLQLGLFDRLEDITAKWQLDRSFAPQMPASRRQMILTRWSGAISKILHDEA</sequence>
<comment type="caution">
    <text evidence="13">The sequence shown here is derived from an EMBL/GenBank/DDBJ whole genome shotgun (WGS) entry which is preliminary data.</text>
</comment>
<evidence type="ECO:0000256" key="8">
    <source>
        <dbReference type="ARBA" id="ARBA00052101"/>
    </source>
</evidence>
<evidence type="ECO:0000256" key="7">
    <source>
        <dbReference type="ARBA" id="ARBA00022840"/>
    </source>
</evidence>
<evidence type="ECO:0000313" key="13">
    <source>
        <dbReference type="EMBL" id="RCL77416.1"/>
    </source>
</evidence>
<feature type="binding site" evidence="9">
    <location>
        <position position="13"/>
    </location>
    <ligand>
        <name>ATP</name>
        <dbReference type="ChEBI" id="CHEBI:30616"/>
    </ligand>
</feature>
<feature type="binding site" evidence="9">
    <location>
        <position position="264"/>
    </location>
    <ligand>
        <name>ADP</name>
        <dbReference type="ChEBI" id="CHEBI:456216"/>
    </ligand>
</feature>
<feature type="binding site" evidence="9">
    <location>
        <position position="311"/>
    </location>
    <ligand>
        <name>ATP</name>
        <dbReference type="ChEBI" id="CHEBI:30616"/>
    </ligand>
</feature>
<feature type="binding site" evidence="9">
    <location>
        <position position="307"/>
    </location>
    <ligand>
        <name>ATP</name>
        <dbReference type="ChEBI" id="CHEBI:30616"/>
    </ligand>
</feature>
<reference evidence="13 14" key="1">
    <citation type="journal article" date="2018" name="Microbiome">
        <title>Fine metagenomic profile of the Mediterranean stratified and mixed water columns revealed by assembly and recruitment.</title>
        <authorList>
            <person name="Haro-Moreno J.M."/>
            <person name="Lopez-Perez M."/>
            <person name="De La Torre J.R."/>
            <person name="Picazo A."/>
            <person name="Camacho A."/>
            <person name="Rodriguez-Valera F."/>
        </authorList>
    </citation>
    <scope>NUCLEOTIDE SEQUENCE [LARGE SCALE GENOMIC DNA]</scope>
    <source>
        <strain evidence="13">MED-G55</strain>
    </source>
</reference>
<keyword evidence="7 9" id="KW-0067">ATP-binding</keyword>
<keyword evidence="3 9" id="KW-0808">Transferase</keyword>
<feature type="binding site" evidence="9">
    <location>
        <position position="242"/>
    </location>
    <ligand>
        <name>glycerol</name>
        <dbReference type="ChEBI" id="CHEBI:17754"/>
    </ligand>
</feature>
<comment type="activity regulation">
    <text evidence="9">Inhibited by fructose 1,6-bisphosphate (FBP).</text>
</comment>
<feature type="domain" description="Carbohydrate kinase FGGY C-terminal" evidence="12">
    <location>
        <begin position="259"/>
        <end position="450"/>
    </location>
</feature>
<feature type="domain" description="Carbohydrate kinase FGGY N-terminal" evidence="11">
    <location>
        <begin position="5"/>
        <end position="249"/>
    </location>
</feature>
<feature type="binding site" evidence="9">
    <location>
        <position position="307"/>
    </location>
    <ligand>
        <name>ADP</name>
        <dbReference type="ChEBI" id="CHEBI:456216"/>
    </ligand>
</feature>
<feature type="binding site" evidence="9">
    <location>
        <position position="17"/>
    </location>
    <ligand>
        <name>ADP</name>
        <dbReference type="ChEBI" id="CHEBI:456216"/>
    </ligand>
</feature>
<dbReference type="PROSITE" id="PS00933">
    <property type="entry name" value="FGGY_KINASES_1"/>
    <property type="match status" value="1"/>
</dbReference>
<dbReference type="NCBIfam" id="TIGR01311">
    <property type="entry name" value="glycerol_kin"/>
    <property type="match status" value="1"/>
</dbReference>
<dbReference type="FunFam" id="3.30.420.40:FF:000007">
    <property type="entry name" value="Glycerol kinase"/>
    <property type="match status" value="1"/>
</dbReference>
<keyword evidence="4 9" id="KW-0547">Nucleotide-binding</keyword>
<dbReference type="EMBL" id="QOQF01000009">
    <property type="protein sequence ID" value="RCL77416.1"/>
    <property type="molecule type" value="Genomic_DNA"/>
</dbReference>
<dbReference type="UniPathway" id="UPA00618">
    <property type="reaction ID" value="UER00672"/>
</dbReference>
<evidence type="ECO:0000256" key="9">
    <source>
        <dbReference type="HAMAP-Rule" id="MF_00186"/>
    </source>
</evidence>
<dbReference type="GO" id="GO:0005829">
    <property type="term" value="C:cytosol"/>
    <property type="evidence" value="ECO:0007669"/>
    <property type="project" value="TreeGrafter"/>
</dbReference>
<dbReference type="AlphaFoldDB" id="A0A368E1K5"/>
<dbReference type="PANTHER" id="PTHR10196:SF78">
    <property type="entry name" value="GLYCEROL KINASE"/>
    <property type="match status" value="1"/>
</dbReference>
<dbReference type="InterPro" id="IPR018483">
    <property type="entry name" value="Carb_kinase_FGGY_CS"/>
</dbReference>
<proteinExistence type="inferred from homology"/>
<dbReference type="EC" id="2.7.1.30" evidence="9"/>
<dbReference type="PROSITE" id="PS00445">
    <property type="entry name" value="FGGY_KINASES_2"/>
    <property type="match status" value="1"/>
</dbReference>
<feature type="binding site" evidence="9">
    <location>
        <position position="133"/>
    </location>
    <ligand>
        <name>glycerol</name>
        <dbReference type="ChEBI" id="CHEBI:17754"/>
    </ligand>
</feature>
<feature type="binding site" evidence="9">
    <location>
        <position position="412"/>
    </location>
    <ligand>
        <name>ATP</name>
        <dbReference type="ChEBI" id="CHEBI:30616"/>
    </ligand>
</feature>
<evidence type="ECO:0000256" key="3">
    <source>
        <dbReference type="ARBA" id="ARBA00022679"/>
    </source>
</evidence>
<evidence type="ECO:0000256" key="2">
    <source>
        <dbReference type="ARBA" id="ARBA00009156"/>
    </source>
</evidence>
<keyword evidence="6 9" id="KW-0319">Glycerol metabolism</keyword>
<dbReference type="GO" id="GO:0004370">
    <property type="term" value="F:glycerol kinase activity"/>
    <property type="evidence" value="ECO:0007669"/>
    <property type="project" value="UniProtKB-UniRule"/>
</dbReference>
<protein>
    <recommendedName>
        <fullName evidence="9">Glycerol kinase</fullName>
        <ecNumber evidence="9">2.7.1.30</ecNumber>
    </recommendedName>
    <alternativeName>
        <fullName evidence="9">ATP:glycerol 3-phosphotransferase</fullName>
    </alternativeName>
    <alternativeName>
        <fullName evidence="9">Glycerokinase</fullName>
        <shortName evidence="9">GK</shortName>
    </alternativeName>
</protein>
<dbReference type="InterPro" id="IPR018484">
    <property type="entry name" value="FGGY_N"/>
</dbReference>
<comment type="pathway">
    <text evidence="1 9">Polyol metabolism; glycerol degradation via glycerol kinase pathway; sn-glycerol 3-phosphate from glycerol: step 1/1.</text>
</comment>
<evidence type="ECO:0000256" key="6">
    <source>
        <dbReference type="ARBA" id="ARBA00022798"/>
    </source>
</evidence>
<feature type="binding site" evidence="9">
    <location>
        <position position="242"/>
    </location>
    <ligand>
        <name>sn-glycerol 3-phosphate</name>
        <dbReference type="ChEBI" id="CHEBI:57597"/>
    </ligand>
</feature>
<dbReference type="InterPro" id="IPR018485">
    <property type="entry name" value="FGGY_C"/>
</dbReference>
<dbReference type="HAMAP" id="MF_00186">
    <property type="entry name" value="Glycerol_kin"/>
    <property type="match status" value="1"/>
</dbReference>
<name>A0A368E1K5_9PROT</name>
<dbReference type="SUPFAM" id="SSF53067">
    <property type="entry name" value="Actin-like ATPase domain"/>
    <property type="match status" value="2"/>
</dbReference>
<comment type="function">
    <text evidence="9">Key enzyme in the regulation of glycerol uptake and metabolism. Catalyzes the phosphorylation of glycerol to yield sn-glycerol 3-phosphate.</text>
</comment>
<feature type="binding site" evidence="9">
    <location>
        <position position="13"/>
    </location>
    <ligand>
        <name>sn-glycerol 3-phosphate</name>
        <dbReference type="ChEBI" id="CHEBI:57597"/>
    </ligand>
</feature>
<dbReference type="InterPro" id="IPR000577">
    <property type="entry name" value="Carb_kinase_FGGY"/>
</dbReference>
<keyword evidence="5 9" id="KW-0418">Kinase</keyword>
<feature type="binding site" evidence="9">
    <location>
        <position position="416"/>
    </location>
    <ligand>
        <name>ADP</name>
        <dbReference type="ChEBI" id="CHEBI:456216"/>
    </ligand>
</feature>
<dbReference type="CDD" id="cd07786">
    <property type="entry name" value="FGGY_EcGK_like"/>
    <property type="match status" value="1"/>
</dbReference>
<dbReference type="FunFam" id="3.30.420.40:FF:000008">
    <property type="entry name" value="Glycerol kinase"/>
    <property type="match status" value="1"/>
</dbReference>
<evidence type="ECO:0000256" key="4">
    <source>
        <dbReference type="ARBA" id="ARBA00022741"/>
    </source>
</evidence>
<feature type="binding site" evidence="9">
    <location>
        <position position="82"/>
    </location>
    <ligand>
        <name>glycerol</name>
        <dbReference type="ChEBI" id="CHEBI:17754"/>
    </ligand>
</feature>
<feature type="binding site" evidence="9">
    <location>
        <position position="81"/>
    </location>
    <ligand>
        <name>sn-glycerol 3-phosphate</name>
        <dbReference type="ChEBI" id="CHEBI:57597"/>
    </ligand>
</feature>
<feature type="binding site" evidence="9">
    <location>
        <position position="412"/>
    </location>
    <ligand>
        <name>ADP</name>
        <dbReference type="ChEBI" id="CHEBI:456216"/>
    </ligand>
</feature>
<accession>A0A368E1K5</accession>
<feature type="binding site" evidence="9">
    <location>
        <position position="81"/>
    </location>
    <ligand>
        <name>glycerol</name>
        <dbReference type="ChEBI" id="CHEBI:17754"/>
    </ligand>
</feature>
<feature type="binding site" evidence="9">
    <location>
        <position position="82"/>
    </location>
    <ligand>
        <name>sn-glycerol 3-phosphate</name>
        <dbReference type="ChEBI" id="CHEBI:57597"/>
    </ligand>
</feature>
<dbReference type="Proteomes" id="UP000252132">
    <property type="component" value="Unassembled WGS sequence"/>
</dbReference>
<feature type="binding site" evidence="9">
    <location>
        <position position="243"/>
    </location>
    <ligand>
        <name>glycerol</name>
        <dbReference type="ChEBI" id="CHEBI:17754"/>
    </ligand>
</feature>
<evidence type="ECO:0000259" key="11">
    <source>
        <dbReference type="Pfam" id="PF00370"/>
    </source>
</evidence>
<dbReference type="Pfam" id="PF00370">
    <property type="entry name" value="FGGY_N"/>
    <property type="match status" value="1"/>
</dbReference>
<dbReference type="PIRSF" id="PIRSF000538">
    <property type="entry name" value="GlpK"/>
    <property type="match status" value="1"/>
</dbReference>
<dbReference type="NCBIfam" id="NF000756">
    <property type="entry name" value="PRK00047.1"/>
    <property type="match status" value="1"/>
</dbReference>
<feature type="binding site" evidence="9">
    <location>
        <position position="14"/>
    </location>
    <ligand>
        <name>ATP</name>
        <dbReference type="ChEBI" id="CHEBI:30616"/>
    </ligand>
</feature>
<comment type="catalytic activity">
    <reaction evidence="8 9">
        <text>glycerol + ATP = sn-glycerol 3-phosphate + ADP + H(+)</text>
        <dbReference type="Rhea" id="RHEA:21644"/>
        <dbReference type="ChEBI" id="CHEBI:15378"/>
        <dbReference type="ChEBI" id="CHEBI:17754"/>
        <dbReference type="ChEBI" id="CHEBI:30616"/>
        <dbReference type="ChEBI" id="CHEBI:57597"/>
        <dbReference type="ChEBI" id="CHEBI:456216"/>
        <dbReference type="EC" id="2.7.1.30"/>
    </reaction>
</comment>
<evidence type="ECO:0000256" key="1">
    <source>
        <dbReference type="ARBA" id="ARBA00005190"/>
    </source>
</evidence>
<dbReference type="GO" id="GO:0019563">
    <property type="term" value="P:glycerol catabolic process"/>
    <property type="evidence" value="ECO:0007669"/>
    <property type="project" value="UniProtKB-UniRule"/>
</dbReference>
<evidence type="ECO:0000313" key="14">
    <source>
        <dbReference type="Proteomes" id="UP000252132"/>
    </source>
</evidence>
<feature type="binding site" evidence="9">
    <location>
        <position position="133"/>
    </location>
    <ligand>
        <name>sn-glycerol 3-phosphate</name>
        <dbReference type="ChEBI" id="CHEBI:57597"/>
    </ligand>
</feature>
<comment type="similarity">
    <text evidence="2 9 10">Belongs to the FGGY kinase family.</text>
</comment>
<dbReference type="InterPro" id="IPR043129">
    <property type="entry name" value="ATPase_NBD"/>
</dbReference>
<organism evidence="13 14">
    <name type="scientific">PS1 clade bacterium</name>
    <dbReference type="NCBI Taxonomy" id="2175152"/>
    <lineage>
        <taxon>Bacteria</taxon>
        <taxon>Pseudomonadati</taxon>
        <taxon>Pseudomonadota</taxon>
        <taxon>Alphaproteobacteria</taxon>
        <taxon>PS1 clade</taxon>
    </lineage>
</organism>
<gene>
    <name evidence="9 13" type="primary">glpK</name>
    <name evidence="13" type="ORF">DBW69_03700</name>
</gene>
<dbReference type="PANTHER" id="PTHR10196">
    <property type="entry name" value="SUGAR KINASE"/>
    <property type="match status" value="1"/>
</dbReference>
<feature type="binding site" evidence="9">
    <location>
        <position position="264"/>
    </location>
    <ligand>
        <name>ATP</name>
        <dbReference type="ChEBI" id="CHEBI:30616"/>
    </ligand>
</feature>
<feature type="binding site" evidence="9">
    <location>
        <position position="13"/>
    </location>
    <ligand>
        <name>ADP</name>
        <dbReference type="ChEBI" id="CHEBI:456216"/>
    </ligand>
</feature>
<dbReference type="InterPro" id="IPR005999">
    <property type="entry name" value="Glycerol_kin"/>
</dbReference>
<dbReference type="GO" id="GO:0006072">
    <property type="term" value="P:glycerol-3-phosphate metabolic process"/>
    <property type="evidence" value="ECO:0007669"/>
    <property type="project" value="InterPro"/>
</dbReference>
<evidence type="ECO:0000256" key="5">
    <source>
        <dbReference type="ARBA" id="ARBA00022777"/>
    </source>
</evidence>
<dbReference type="Pfam" id="PF02782">
    <property type="entry name" value="FGGY_C"/>
    <property type="match status" value="1"/>
</dbReference>